<accession>A0A1C6S0Y0</accession>
<dbReference type="Pfam" id="PF00389">
    <property type="entry name" value="2-Hacid_dh"/>
    <property type="match status" value="1"/>
</dbReference>
<evidence type="ECO:0000259" key="5">
    <source>
        <dbReference type="Pfam" id="PF00389"/>
    </source>
</evidence>
<dbReference type="PANTHER" id="PTHR10996">
    <property type="entry name" value="2-HYDROXYACID DEHYDROGENASE-RELATED"/>
    <property type="match status" value="1"/>
</dbReference>
<dbReference type="InterPro" id="IPR006140">
    <property type="entry name" value="D-isomer_DH_NAD-bd"/>
</dbReference>
<dbReference type="CDD" id="cd05301">
    <property type="entry name" value="GDH"/>
    <property type="match status" value="1"/>
</dbReference>
<evidence type="ECO:0000313" key="7">
    <source>
        <dbReference type="EMBL" id="SCL22979.1"/>
    </source>
</evidence>
<dbReference type="GO" id="GO:0005829">
    <property type="term" value="C:cytosol"/>
    <property type="evidence" value="ECO:0007669"/>
    <property type="project" value="TreeGrafter"/>
</dbReference>
<gene>
    <name evidence="7" type="ORF">GA0074692_1494</name>
</gene>
<dbReference type="InterPro" id="IPR006139">
    <property type="entry name" value="D-isomer_2_OHA_DH_cat_dom"/>
</dbReference>
<dbReference type="InterPro" id="IPR036291">
    <property type="entry name" value="NAD(P)-bd_dom_sf"/>
</dbReference>
<evidence type="ECO:0000256" key="2">
    <source>
        <dbReference type="ARBA" id="ARBA00023002"/>
    </source>
</evidence>
<feature type="domain" description="D-isomer specific 2-hydroxyacid dehydrogenase NAD-binding" evidence="6">
    <location>
        <begin position="111"/>
        <end position="286"/>
    </location>
</feature>
<evidence type="ECO:0000313" key="8">
    <source>
        <dbReference type="Proteomes" id="UP000198959"/>
    </source>
</evidence>
<dbReference type="PROSITE" id="PS00671">
    <property type="entry name" value="D_2_HYDROXYACID_DH_3"/>
    <property type="match status" value="1"/>
</dbReference>
<dbReference type="EMBL" id="FMHW01000002">
    <property type="protein sequence ID" value="SCL22979.1"/>
    <property type="molecule type" value="Genomic_DNA"/>
</dbReference>
<dbReference type="Proteomes" id="UP000198959">
    <property type="component" value="Unassembled WGS sequence"/>
</dbReference>
<dbReference type="GO" id="GO:0016618">
    <property type="term" value="F:hydroxypyruvate reductase [NAD(P)H] activity"/>
    <property type="evidence" value="ECO:0007669"/>
    <property type="project" value="TreeGrafter"/>
</dbReference>
<reference evidence="8" key="1">
    <citation type="submission" date="2016-06" db="EMBL/GenBank/DDBJ databases">
        <authorList>
            <person name="Varghese N."/>
            <person name="Submissions Spin"/>
        </authorList>
    </citation>
    <scope>NUCLEOTIDE SEQUENCE [LARGE SCALE GENOMIC DNA]</scope>
    <source>
        <strain evidence="8">DSM 43817</strain>
    </source>
</reference>
<keyword evidence="2 4" id="KW-0560">Oxidoreductase</keyword>
<keyword evidence="3" id="KW-0520">NAD</keyword>
<feature type="domain" description="D-isomer specific 2-hydroxyacid dehydrogenase catalytic" evidence="5">
    <location>
        <begin position="29"/>
        <end position="317"/>
    </location>
</feature>
<dbReference type="AlphaFoldDB" id="A0A1C6S0Y0"/>
<organism evidence="7 8">
    <name type="scientific">Micromonospora pallida</name>
    <dbReference type="NCBI Taxonomy" id="145854"/>
    <lineage>
        <taxon>Bacteria</taxon>
        <taxon>Bacillati</taxon>
        <taxon>Actinomycetota</taxon>
        <taxon>Actinomycetes</taxon>
        <taxon>Micromonosporales</taxon>
        <taxon>Micromonosporaceae</taxon>
        <taxon>Micromonospora</taxon>
    </lineage>
</organism>
<dbReference type="RefSeq" id="WP_091640716.1">
    <property type="nucleotide sequence ID" value="NZ_FMHW01000002.1"/>
</dbReference>
<protein>
    <submittedName>
        <fullName evidence="7">Glyoxylate reductase</fullName>
    </submittedName>
</protein>
<dbReference type="GO" id="GO:0030267">
    <property type="term" value="F:glyoxylate reductase (NADPH) activity"/>
    <property type="evidence" value="ECO:0007669"/>
    <property type="project" value="TreeGrafter"/>
</dbReference>
<dbReference type="SUPFAM" id="SSF52283">
    <property type="entry name" value="Formate/glycerate dehydrogenase catalytic domain-like"/>
    <property type="match status" value="1"/>
</dbReference>
<dbReference type="OrthoDB" id="9793626at2"/>
<evidence type="ECO:0000259" key="6">
    <source>
        <dbReference type="Pfam" id="PF02826"/>
    </source>
</evidence>
<evidence type="ECO:0000256" key="4">
    <source>
        <dbReference type="RuleBase" id="RU003719"/>
    </source>
</evidence>
<proteinExistence type="inferred from homology"/>
<dbReference type="SUPFAM" id="SSF51735">
    <property type="entry name" value="NAD(P)-binding Rossmann-fold domains"/>
    <property type="match status" value="1"/>
</dbReference>
<comment type="similarity">
    <text evidence="1 4">Belongs to the D-isomer specific 2-hydroxyacid dehydrogenase family.</text>
</comment>
<dbReference type="GO" id="GO:0051287">
    <property type="term" value="F:NAD binding"/>
    <property type="evidence" value="ECO:0007669"/>
    <property type="project" value="InterPro"/>
</dbReference>
<dbReference type="STRING" id="145854.GA0074692_1494"/>
<dbReference type="InterPro" id="IPR050223">
    <property type="entry name" value="D-isomer_2-hydroxyacid_DH"/>
</dbReference>
<name>A0A1C6S0Y0_9ACTN</name>
<dbReference type="InterPro" id="IPR029753">
    <property type="entry name" value="D-isomer_DH_CS"/>
</dbReference>
<dbReference type="FunFam" id="3.40.50.720:FF:000203">
    <property type="entry name" value="D-3-phosphoglycerate dehydrogenase (SerA)"/>
    <property type="match status" value="1"/>
</dbReference>
<evidence type="ECO:0000256" key="1">
    <source>
        <dbReference type="ARBA" id="ARBA00005854"/>
    </source>
</evidence>
<dbReference type="PANTHER" id="PTHR10996:SF283">
    <property type="entry name" value="GLYOXYLATE_HYDROXYPYRUVATE REDUCTASE B"/>
    <property type="match status" value="1"/>
</dbReference>
<dbReference type="Gene3D" id="3.40.50.720">
    <property type="entry name" value="NAD(P)-binding Rossmann-like Domain"/>
    <property type="match status" value="2"/>
</dbReference>
<sequence length="318" mass="33578">MAQVVVLGTGLPDRVLDEIGVRHTVRTLTRDQLDTAEGRAALAHAEGVVVIGQEPVTEEFLAAAPKLRVVSLRAVGYDRVDLAACRRRGVAVCHTPGVLDGAVADLTALLVVGIARRFGECLDSGRGSWATTGARPALGTDVAGKVLGILGMGRIGRRVARTCAAGFGMEIIYHTRSGPTAEDDAFGASWVTREELFARADFLTIHLPLTPETRHSVGERELAAMKPGAYLVNTARGDVVDERALVAALRSGRLAGAGLDVLSTEPPDPDNPLLHLPNVMVTPHVGSATEETRYAMAELAARNLLNVLAGEEPVARVV</sequence>
<evidence type="ECO:0000256" key="3">
    <source>
        <dbReference type="ARBA" id="ARBA00023027"/>
    </source>
</evidence>
<keyword evidence="8" id="KW-1185">Reference proteome</keyword>
<dbReference type="Pfam" id="PF02826">
    <property type="entry name" value="2-Hacid_dh_C"/>
    <property type="match status" value="1"/>
</dbReference>
<dbReference type="PROSITE" id="PS00065">
    <property type="entry name" value="D_2_HYDROXYACID_DH_1"/>
    <property type="match status" value="1"/>
</dbReference>
<dbReference type="InterPro" id="IPR029752">
    <property type="entry name" value="D-isomer_DH_CS1"/>
</dbReference>